<dbReference type="RefSeq" id="WP_203478094.1">
    <property type="nucleotide sequence ID" value="NZ_JACOPV010000014.1"/>
</dbReference>
<keyword evidence="3 5" id="KW-0238">DNA-binding</keyword>
<dbReference type="InterPro" id="IPR001647">
    <property type="entry name" value="HTH_TetR"/>
</dbReference>
<dbReference type="InterPro" id="IPR013572">
    <property type="entry name" value="Tscrpt_reg_MAATS_C"/>
</dbReference>
<dbReference type="InterPro" id="IPR023772">
    <property type="entry name" value="DNA-bd_HTH_TetR-type_CS"/>
</dbReference>
<dbReference type="SUPFAM" id="SSF48498">
    <property type="entry name" value="Tetracyclin repressor-like, C-terminal domain"/>
    <property type="match status" value="1"/>
</dbReference>
<dbReference type="PROSITE" id="PS50977">
    <property type="entry name" value="HTH_TETR_2"/>
    <property type="match status" value="1"/>
</dbReference>
<dbReference type="Pfam" id="PF00440">
    <property type="entry name" value="TetR_N"/>
    <property type="match status" value="1"/>
</dbReference>
<dbReference type="EMBL" id="JACOPV010000014">
    <property type="protein sequence ID" value="MBM5460081.1"/>
    <property type="molecule type" value="Genomic_DNA"/>
</dbReference>
<accession>A0ABS2C2H5</accession>
<dbReference type="InterPro" id="IPR009057">
    <property type="entry name" value="Homeodomain-like_sf"/>
</dbReference>
<dbReference type="Pfam" id="PF08361">
    <property type="entry name" value="TetR_C_2"/>
    <property type="match status" value="1"/>
</dbReference>
<keyword evidence="1" id="KW-0678">Repressor</keyword>
<feature type="DNA-binding region" description="H-T-H motif" evidence="5">
    <location>
        <begin position="33"/>
        <end position="52"/>
    </location>
</feature>
<evidence type="ECO:0000256" key="1">
    <source>
        <dbReference type="ARBA" id="ARBA00022491"/>
    </source>
</evidence>
<keyword evidence="4" id="KW-0804">Transcription</keyword>
<name>A0ABS2C2H5_9PSED</name>
<comment type="caution">
    <text evidence="7">The sequence shown here is derived from an EMBL/GenBank/DDBJ whole genome shotgun (WGS) entry which is preliminary data.</text>
</comment>
<feature type="domain" description="HTH tetR-type" evidence="6">
    <location>
        <begin position="10"/>
        <end position="70"/>
    </location>
</feature>
<dbReference type="InterPro" id="IPR050109">
    <property type="entry name" value="HTH-type_TetR-like_transc_reg"/>
</dbReference>
<dbReference type="PROSITE" id="PS01081">
    <property type="entry name" value="HTH_TETR_1"/>
    <property type="match status" value="1"/>
</dbReference>
<evidence type="ECO:0000259" key="6">
    <source>
        <dbReference type="PROSITE" id="PS50977"/>
    </source>
</evidence>
<dbReference type="Gene3D" id="1.10.357.10">
    <property type="entry name" value="Tetracycline Repressor, domain 2"/>
    <property type="match status" value="1"/>
</dbReference>
<gene>
    <name evidence="7" type="ORF">H8F21_21175</name>
</gene>
<keyword evidence="2" id="KW-0805">Transcription regulation</keyword>
<organism evidence="7 8">
    <name type="scientific">Pseudomonas arcuscaelestis</name>
    <dbReference type="NCBI Taxonomy" id="2710591"/>
    <lineage>
        <taxon>Bacteria</taxon>
        <taxon>Pseudomonadati</taxon>
        <taxon>Pseudomonadota</taxon>
        <taxon>Gammaproteobacteria</taxon>
        <taxon>Pseudomonadales</taxon>
        <taxon>Pseudomonadaceae</taxon>
        <taxon>Pseudomonas</taxon>
    </lineage>
</organism>
<dbReference type="PRINTS" id="PR00455">
    <property type="entry name" value="HTHTETR"/>
</dbReference>
<proteinExistence type="predicted"/>
<dbReference type="PANTHER" id="PTHR30055:SF240">
    <property type="entry name" value="HTH-TYPE TRANSCRIPTIONAL REGULATOR ACRR"/>
    <property type="match status" value="1"/>
</dbReference>
<dbReference type="InterPro" id="IPR036271">
    <property type="entry name" value="Tet_transcr_reg_TetR-rel_C_sf"/>
</dbReference>
<sequence length="210" mass="23958">MVRRTKEEAQETRAQILEAAEKAFYKRGVARTTLADIAKLAGVTRGAIYWHFNDKAELVEAMLESLHEPLDALARASESEDEVDPLGCMRKLLVQLMHQMVLDPKTRRINEILHHKCEFTDDMCEIRQQRQTSTFECHANIALSLANAVRRGQLPADMNPERAALAIYAYIDGLIRRWLLLPESFDLLGDAELWVDTGLDMLRLSPSLRK</sequence>
<evidence type="ECO:0000256" key="2">
    <source>
        <dbReference type="ARBA" id="ARBA00023015"/>
    </source>
</evidence>
<keyword evidence="8" id="KW-1185">Reference proteome</keyword>
<dbReference type="Proteomes" id="UP000745663">
    <property type="component" value="Unassembled WGS sequence"/>
</dbReference>
<protein>
    <submittedName>
        <fullName evidence="7">TetR family transcriptional regulator</fullName>
    </submittedName>
</protein>
<evidence type="ECO:0000256" key="4">
    <source>
        <dbReference type="ARBA" id="ARBA00023163"/>
    </source>
</evidence>
<evidence type="ECO:0000313" key="8">
    <source>
        <dbReference type="Proteomes" id="UP000745663"/>
    </source>
</evidence>
<evidence type="ECO:0000256" key="3">
    <source>
        <dbReference type="ARBA" id="ARBA00023125"/>
    </source>
</evidence>
<reference evidence="7 8" key="1">
    <citation type="submission" date="2020-08" db="EMBL/GenBank/DDBJ databases">
        <title>Description of novel Pseudomonas species.</title>
        <authorList>
            <person name="Duman M."/>
            <person name="Mulet M."/>
            <person name="Altun S."/>
            <person name="Saticioglu I.B."/>
            <person name="Lalucat J."/>
            <person name="Garcia-Valdes E."/>
        </authorList>
    </citation>
    <scope>NUCLEOTIDE SEQUENCE [LARGE SCALE GENOMIC DNA]</scope>
    <source>
        <strain evidence="7 8">P66</strain>
    </source>
</reference>
<dbReference type="SUPFAM" id="SSF46689">
    <property type="entry name" value="Homeodomain-like"/>
    <property type="match status" value="1"/>
</dbReference>
<evidence type="ECO:0000256" key="5">
    <source>
        <dbReference type="PROSITE-ProRule" id="PRU00335"/>
    </source>
</evidence>
<dbReference type="PANTHER" id="PTHR30055">
    <property type="entry name" value="HTH-TYPE TRANSCRIPTIONAL REGULATOR RUTR"/>
    <property type="match status" value="1"/>
</dbReference>
<evidence type="ECO:0000313" key="7">
    <source>
        <dbReference type="EMBL" id="MBM5460081.1"/>
    </source>
</evidence>